<dbReference type="Proteomes" id="UP000030742">
    <property type="component" value="Unassembled WGS sequence"/>
</dbReference>
<reference evidence="4" key="2">
    <citation type="submission" date="2024-08" db="UniProtKB">
        <authorList>
            <consortium name="EnsemblMetazoa"/>
        </authorList>
    </citation>
    <scope>IDENTIFICATION</scope>
</reference>
<evidence type="ECO:0000256" key="2">
    <source>
        <dbReference type="SAM" id="Phobius"/>
    </source>
</evidence>
<sequence>MSYFVGWKYGVLVGGFVGTILLATYPIIISPMINPDKWKRIQEDTRKNIKQEDIQPGNMKVWTDPFDRKKSTDEAK</sequence>
<evidence type="ECO:0000313" key="3">
    <source>
        <dbReference type="EMBL" id="ERL93688.1"/>
    </source>
</evidence>
<dbReference type="Proteomes" id="UP000019118">
    <property type="component" value="Unassembled WGS sequence"/>
</dbReference>
<keyword evidence="5" id="KW-1185">Reference proteome</keyword>
<dbReference type="EMBL" id="KB632368">
    <property type="protein sequence ID" value="ERL93688.1"/>
    <property type="molecule type" value="Genomic_DNA"/>
</dbReference>
<feature type="transmembrane region" description="Helical" evidence="2">
    <location>
        <begin position="6"/>
        <end position="29"/>
    </location>
</feature>
<dbReference type="PANTHER" id="PTHR34923:SF1">
    <property type="entry name" value="SMALL INTEGRAL MEMBRANE PROTEIN 20"/>
    <property type="match status" value="1"/>
</dbReference>
<evidence type="ECO:0000256" key="1">
    <source>
        <dbReference type="SAM" id="MobiDB-lite"/>
    </source>
</evidence>
<gene>
    <name evidence="4" type="primary">109533110</name>
    <name evidence="3" type="ORF">D910_10975</name>
</gene>
<evidence type="ECO:0008006" key="7">
    <source>
        <dbReference type="Google" id="ProtNLM"/>
    </source>
</evidence>
<keyword evidence="2" id="KW-1133">Transmembrane helix</keyword>
<dbReference type="OrthoDB" id="8755372at2759"/>
<feature type="compositionally biased region" description="Basic and acidic residues" evidence="1">
    <location>
        <begin position="65"/>
        <end position="76"/>
    </location>
</feature>
<dbReference type="InterPro" id="IPR027917">
    <property type="entry name" value="MITRAC7/Phoenixin"/>
</dbReference>
<feature type="region of interest" description="Disordered" evidence="1">
    <location>
        <begin position="52"/>
        <end position="76"/>
    </location>
</feature>
<evidence type="ECO:0000313" key="5">
    <source>
        <dbReference type="Proteomes" id="UP000019118"/>
    </source>
</evidence>
<evidence type="ECO:0000313" key="6">
    <source>
        <dbReference type="Proteomes" id="UP000030742"/>
    </source>
</evidence>
<dbReference type="AlphaFoldDB" id="U4UMH2"/>
<dbReference type="EnsemblMetazoa" id="XM_019898341.1">
    <property type="protein sequence ID" value="XP_019753900.1"/>
    <property type="gene ID" value="LOC109533110"/>
</dbReference>
<dbReference type="GO" id="GO:0033617">
    <property type="term" value="P:mitochondrial respiratory chain complex IV assembly"/>
    <property type="evidence" value="ECO:0007669"/>
    <property type="project" value="InterPro"/>
</dbReference>
<protein>
    <recommendedName>
        <fullName evidence="7">Small integral membrane protein 20</fullName>
    </recommendedName>
</protein>
<accession>U4UMH2</accession>
<dbReference type="GO" id="GO:0005743">
    <property type="term" value="C:mitochondrial inner membrane"/>
    <property type="evidence" value="ECO:0007669"/>
    <property type="project" value="TreeGrafter"/>
</dbReference>
<dbReference type="Pfam" id="PF15061">
    <property type="entry name" value="MITRAC7_Phoenixin"/>
    <property type="match status" value="1"/>
</dbReference>
<name>U4UMH2_DENPD</name>
<keyword evidence="2" id="KW-0472">Membrane</keyword>
<organism evidence="3 6">
    <name type="scientific">Dendroctonus ponderosae</name>
    <name type="common">Mountain pine beetle</name>
    <dbReference type="NCBI Taxonomy" id="77166"/>
    <lineage>
        <taxon>Eukaryota</taxon>
        <taxon>Metazoa</taxon>
        <taxon>Ecdysozoa</taxon>
        <taxon>Arthropoda</taxon>
        <taxon>Hexapoda</taxon>
        <taxon>Insecta</taxon>
        <taxon>Pterygota</taxon>
        <taxon>Neoptera</taxon>
        <taxon>Endopterygota</taxon>
        <taxon>Coleoptera</taxon>
        <taxon>Polyphaga</taxon>
        <taxon>Cucujiformia</taxon>
        <taxon>Curculionidae</taxon>
        <taxon>Scolytinae</taxon>
        <taxon>Dendroctonus</taxon>
    </lineage>
</organism>
<dbReference type="STRING" id="77166.U4UMH2"/>
<proteinExistence type="predicted"/>
<reference evidence="5 6" key="1">
    <citation type="journal article" date="2013" name="Genome Biol.">
        <title>Draft genome of the mountain pine beetle, Dendroctonus ponderosae Hopkins, a major forest pest.</title>
        <authorList>
            <person name="Keeling C.I."/>
            <person name="Yuen M.M."/>
            <person name="Liao N.Y."/>
            <person name="Docking T.R."/>
            <person name="Chan S.K."/>
            <person name="Taylor G.A."/>
            <person name="Palmquist D.L."/>
            <person name="Jackman S.D."/>
            <person name="Nguyen A."/>
            <person name="Li M."/>
            <person name="Henderson H."/>
            <person name="Janes J.K."/>
            <person name="Zhao Y."/>
            <person name="Pandoh P."/>
            <person name="Moore R."/>
            <person name="Sperling F.A."/>
            <person name="Huber D.P."/>
            <person name="Birol I."/>
            <person name="Jones S.J."/>
            <person name="Bohlmann J."/>
        </authorList>
    </citation>
    <scope>NUCLEOTIDE SEQUENCE</scope>
</reference>
<keyword evidence="2" id="KW-0812">Transmembrane</keyword>
<evidence type="ECO:0000313" key="4">
    <source>
        <dbReference type="EnsemblMetazoa" id="XP_019753900.1"/>
    </source>
</evidence>
<dbReference type="PANTHER" id="PTHR34923">
    <property type="entry name" value="SMALL INTEGRAL MEMBRANE PROTEIN 20"/>
    <property type="match status" value="1"/>
</dbReference>